<gene>
    <name evidence="2" type="ORF">HCUR_00051</name>
</gene>
<keyword evidence="3" id="KW-1185">Reference proteome</keyword>
<organism evidence="2 3">
    <name type="scientific">Holospora curviuscula</name>
    <dbReference type="NCBI Taxonomy" id="1082868"/>
    <lineage>
        <taxon>Bacteria</taxon>
        <taxon>Pseudomonadati</taxon>
        <taxon>Pseudomonadota</taxon>
        <taxon>Alphaproteobacteria</taxon>
        <taxon>Holosporales</taxon>
        <taxon>Holosporaceae</taxon>
        <taxon>Holospora</taxon>
    </lineage>
</organism>
<protein>
    <submittedName>
        <fullName evidence="2">Uncharacterized protein</fullName>
    </submittedName>
</protein>
<dbReference type="RefSeq" id="WP_104206251.1">
    <property type="nucleotide sequence ID" value="NZ_PHHC01000013.1"/>
</dbReference>
<evidence type="ECO:0000313" key="2">
    <source>
        <dbReference type="EMBL" id="PPE06900.1"/>
    </source>
</evidence>
<keyword evidence="1" id="KW-0175">Coiled coil</keyword>
<sequence length="215" mass="25230">MNKYIIFALVIISPMCFAPLEKNYAWFLNELDPKKQKDIEEKFNQWFSENPNTLNVLEVKKMDWGYSKIKLLMDNLAKVEPLFYSACNVKAIDPKFPRPVSACTQALAYHLCDKQNPESKSSPAHFKTCLALFDPFTDYVERHEEDIVKQLAKGKKYDFKKILYSQIKKHLMSKIGLGKDEKEKIKQAEKELKKVKIEEKQNNDKKSGNFFKKFF</sequence>
<comment type="caution">
    <text evidence="2">The sequence shown here is derived from an EMBL/GenBank/DDBJ whole genome shotgun (WGS) entry which is preliminary data.</text>
</comment>
<dbReference type="Proteomes" id="UP000239425">
    <property type="component" value="Unassembled WGS sequence"/>
</dbReference>
<dbReference type="AlphaFoldDB" id="A0A2S5RHW4"/>
<dbReference type="EMBL" id="PHHC01000013">
    <property type="protein sequence ID" value="PPE06900.1"/>
    <property type="molecule type" value="Genomic_DNA"/>
</dbReference>
<accession>A0A2S5RHW4</accession>
<evidence type="ECO:0000256" key="1">
    <source>
        <dbReference type="SAM" id="Coils"/>
    </source>
</evidence>
<reference evidence="2 3" key="1">
    <citation type="submission" date="2017-11" db="EMBL/GenBank/DDBJ databases">
        <title>Comparative genomic analysis of Holospora spp., intranuclear symbionts of paramecia.</title>
        <authorList>
            <person name="Garushyants S.K."/>
            <person name="Beliavskaya A."/>
            <person name="Malko D.B."/>
            <person name="Logacheva M.D."/>
            <person name="Rautian M.S."/>
            <person name="Gelfand M.S."/>
        </authorList>
    </citation>
    <scope>NUCLEOTIDE SEQUENCE [LARGE SCALE GENOMIC DNA]</scope>
    <source>
        <strain evidence="3">02AZ16</strain>
    </source>
</reference>
<evidence type="ECO:0000313" key="3">
    <source>
        <dbReference type="Proteomes" id="UP000239425"/>
    </source>
</evidence>
<proteinExistence type="predicted"/>
<feature type="coiled-coil region" evidence="1">
    <location>
        <begin position="178"/>
        <end position="205"/>
    </location>
</feature>
<name>A0A2S5RHW4_9PROT</name>